<reference evidence="1" key="1">
    <citation type="journal article" date="2025" name="Int. J. Syst. Evol. Microbiol.">
        <title>Streptomyces citrinus sp. nov., with yellow diffusible pigment.</title>
        <authorList>
            <person name="He Y."/>
            <person name="Yang E."/>
            <person name="Xu J."/>
            <person name="Sun Y."/>
            <person name="Sun L."/>
        </authorList>
    </citation>
    <scope>NUCLEOTIDE SEQUENCE</scope>
    <source>
        <strain evidence="1">Q6</strain>
    </source>
</reference>
<keyword evidence="2" id="KW-1185">Reference proteome</keyword>
<name>A0ACD5A522_9ACTN</name>
<evidence type="ECO:0000313" key="1">
    <source>
        <dbReference type="EMBL" id="WWQ62242.1"/>
    </source>
</evidence>
<protein>
    <submittedName>
        <fullName evidence="1">ThiF family adenylyltransferase</fullName>
    </submittedName>
</protein>
<dbReference type="Proteomes" id="UP001432251">
    <property type="component" value="Chromosome"/>
</dbReference>
<evidence type="ECO:0000313" key="2">
    <source>
        <dbReference type="Proteomes" id="UP001432251"/>
    </source>
</evidence>
<sequence>MIISDASARDDASYPAPEHEPEDVCRPVLLRLSEPSDLARFDDLIASGAVRETHDRIDDQLVELVRCLHPGDALRGARLDAAVDAVCAGAERRRYGTWVWYPWSRRLVHVLPRDQFRRVRTDRNRDKISATEQDHLLGRRIGVVGLSVGNSAALTCAMEGVGGSFRLADFDRLGLSNLNRLRAGVHDLGVPKTVLCARQMYEIDPYLDIEVWHEGLDENTVEEFFGDAAHPLDLLVEECDTPWVKAAVRECARARRVPVLMDANDRGMLDVERFDEEPGRPLFHGRAGDLTARDIRVLDPDAALAFLLRVCDESRLSPAMTDALGRIGRTLSSWPQLASGVMLGGALVTDTARRVLLGRPVASGRYYVDLDELVGRPERAALEPAGVAS</sequence>
<dbReference type="EMBL" id="CP146022">
    <property type="protein sequence ID" value="WWQ62242.1"/>
    <property type="molecule type" value="Genomic_DNA"/>
</dbReference>
<proteinExistence type="predicted"/>
<keyword evidence="1" id="KW-0808">Transferase</keyword>
<gene>
    <name evidence="1" type="ORF">V2W30_01900</name>
</gene>
<organism evidence="1 2">
    <name type="scientific">Streptomyces citrinus</name>
    <dbReference type="NCBI Taxonomy" id="3118173"/>
    <lineage>
        <taxon>Bacteria</taxon>
        <taxon>Bacillati</taxon>
        <taxon>Actinomycetota</taxon>
        <taxon>Actinomycetes</taxon>
        <taxon>Kitasatosporales</taxon>
        <taxon>Streptomycetaceae</taxon>
        <taxon>Streptomyces</taxon>
    </lineage>
</organism>
<accession>A0ACD5A522</accession>
<keyword evidence="1" id="KW-0548">Nucleotidyltransferase</keyword>